<dbReference type="SUPFAM" id="SSF142433">
    <property type="entry name" value="CinA-like"/>
    <property type="match status" value="1"/>
</dbReference>
<reference evidence="3" key="1">
    <citation type="journal article" date="2018" name="Front. Microbiol.">
        <title>Genome-Based Analysis Reveals the Taxonomy and Diversity of the Family Idiomarinaceae.</title>
        <authorList>
            <person name="Liu Y."/>
            <person name="Lai Q."/>
            <person name="Shao Z."/>
        </authorList>
    </citation>
    <scope>NUCLEOTIDE SEQUENCE [LARGE SCALE GENOMIC DNA]</scope>
    <source>
        <strain evidence="3">AIS</strain>
    </source>
</reference>
<feature type="domain" description="CinA C-terminal" evidence="1">
    <location>
        <begin position="16"/>
        <end position="165"/>
    </location>
</feature>
<dbReference type="OrthoDB" id="9801454at2"/>
<dbReference type="InterPro" id="IPR036653">
    <property type="entry name" value="CinA-like_C"/>
</dbReference>
<dbReference type="Proteomes" id="UP000286934">
    <property type="component" value="Unassembled WGS sequence"/>
</dbReference>
<comment type="caution">
    <text evidence="2">The sequence shown here is derived from an EMBL/GenBank/DDBJ whole genome shotgun (WGS) entry which is preliminary data.</text>
</comment>
<dbReference type="InterPro" id="IPR008136">
    <property type="entry name" value="CinA_C"/>
</dbReference>
<dbReference type="EMBL" id="PIPP01000001">
    <property type="protein sequence ID" value="RUO38248.1"/>
    <property type="molecule type" value="Genomic_DNA"/>
</dbReference>
<keyword evidence="3" id="KW-1185">Reference proteome</keyword>
<evidence type="ECO:0000313" key="2">
    <source>
        <dbReference type="EMBL" id="RUO38248.1"/>
    </source>
</evidence>
<gene>
    <name evidence="2" type="ORF">CWE13_00945</name>
</gene>
<organism evidence="2 3">
    <name type="scientific">Aliidiomarina shirensis</name>
    <dbReference type="NCBI Taxonomy" id="1048642"/>
    <lineage>
        <taxon>Bacteria</taxon>
        <taxon>Pseudomonadati</taxon>
        <taxon>Pseudomonadota</taxon>
        <taxon>Gammaproteobacteria</taxon>
        <taxon>Alteromonadales</taxon>
        <taxon>Idiomarinaceae</taxon>
        <taxon>Aliidiomarina</taxon>
    </lineage>
</organism>
<dbReference type="Pfam" id="PF02464">
    <property type="entry name" value="CinA"/>
    <property type="match status" value="1"/>
</dbReference>
<dbReference type="RefSeq" id="WP_126805470.1">
    <property type="nucleotide sequence ID" value="NZ_PIPP01000001.1"/>
</dbReference>
<evidence type="ECO:0000313" key="3">
    <source>
        <dbReference type="Proteomes" id="UP000286934"/>
    </source>
</evidence>
<dbReference type="AlphaFoldDB" id="A0A432WWT9"/>
<sequence length="167" mass="17689">MIANYPPNSFDKDTLKTLSMALIRRKSMLATAESCTGGGIAATCTDLPGSSAWFEGGVVSYSNAMKSNLLGVSASTLEHYGAVSTQCAAAMVAGVCKLLKVSVGVSTTGIAGPSGGTKEKPVGMVCFGFMVDENTWTDIQYFKGDREQVRQQTIDHSLQILSEYLNK</sequence>
<accession>A0A432WWT9</accession>
<dbReference type="Gene3D" id="3.90.950.20">
    <property type="entry name" value="CinA-like"/>
    <property type="match status" value="1"/>
</dbReference>
<name>A0A432WWT9_9GAMM</name>
<protein>
    <submittedName>
        <fullName evidence="2">Damage-inducible protein CinA</fullName>
    </submittedName>
</protein>
<evidence type="ECO:0000259" key="1">
    <source>
        <dbReference type="Pfam" id="PF02464"/>
    </source>
</evidence>
<proteinExistence type="predicted"/>
<dbReference type="NCBIfam" id="TIGR00199">
    <property type="entry name" value="PncC_domain"/>
    <property type="match status" value="1"/>
</dbReference>